<keyword evidence="2" id="KW-1185">Reference proteome</keyword>
<evidence type="ECO:0000313" key="1">
    <source>
        <dbReference type="EMBL" id="MFD2245208.1"/>
    </source>
</evidence>
<dbReference type="Proteomes" id="UP001597374">
    <property type="component" value="Unassembled WGS sequence"/>
</dbReference>
<sequence length="58" mass="6584">MNFFSKVMLWHHQNQAVQASASKHIYLVRTQDILLLIPPVSTSFCFAPGKDKVLTPEV</sequence>
<proteinExistence type="predicted"/>
<evidence type="ECO:0000313" key="2">
    <source>
        <dbReference type="Proteomes" id="UP001597374"/>
    </source>
</evidence>
<accession>A0ABW5CV66</accession>
<reference evidence="2" key="1">
    <citation type="journal article" date="2019" name="Int. J. Syst. Evol. Microbiol.">
        <title>The Global Catalogue of Microorganisms (GCM) 10K type strain sequencing project: providing services to taxonomists for standard genome sequencing and annotation.</title>
        <authorList>
            <consortium name="The Broad Institute Genomics Platform"/>
            <consortium name="The Broad Institute Genome Sequencing Center for Infectious Disease"/>
            <person name="Wu L."/>
            <person name="Ma J."/>
        </authorList>
    </citation>
    <scope>NUCLEOTIDE SEQUENCE [LARGE SCALE GENOMIC DNA]</scope>
    <source>
        <strain evidence="2">CGMCC 4.1782</strain>
    </source>
</reference>
<dbReference type="RefSeq" id="WP_250429335.1">
    <property type="nucleotide sequence ID" value="NZ_JALPRR010000002.1"/>
</dbReference>
<gene>
    <name evidence="1" type="ORF">ACFSKP_03010</name>
</gene>
<dbReference type="EMBL" id="JBHUIM010000001">
    <property type="protein sequence ID" value="MFD2245208.1"/>
    <property type="molecule type" value="Genomic_DNA"/>
</dbReference>
<organism evidence="1 2">
    <name type="scientific">Pontibacter ruber</name>
    <dbReference type="NCBI Taxonomy" id="1343895"/>
    <lineage>
        <taxon>Bacteria</taxon>
        <taxon>Pseudomonadati</taxon>
        <taxon>Bacteroidota</taxon>
        <taxon>Cytophagia</taxon>
        <taxon>Cytophagales</taxon>
        <taxon>Hymenobacteraceae</taxon>
        <taxon>Pontibacter</taxon>
    </lineage>
</organism>
<name>A0ABW5CV66_9BACT</name>
<comment type="caution">
    <text evidence="1">The sequence shown here is derived from an EMBL/GenBank/DDBJ whole genome shotgun (WGS) entry which is preliminary data.</text>
</comment>
<protein>
    <submittedName>
        <fullName evidence="1">Uncharacterized protein</fullName>
    </submittedName>
</protein>